<dbReference type="CDD" id="cd18186">
    <property type="entry name" value="BTB_POZ_ZBTB_KLHL-like"/>
    <property type="match status" value="2"/>
</dbReference>
<dbReference type="Proteomes" id="UP000298061">
    <property type="component" value="Unassembled WGS sequence"/>
</dbReference>
<dbReference type="AlphaFoldDB" id="A0A4Z0A2I9"/>
<evidence type="ECO:0000259" key="1">
    <source>
        <dbReference type="PROSITE" id="PS50097"/>
    </source>
</evidence>
<feature type="domain" description="BTB" evidence="1">
    <location>
        <begin position="9"/>
        <end position="82"/>
    </location>
</feature>
<dbReference type="InterPro" id="IPR000210">
    <property type="entry name" value="BTB/POZ_dom"/>
</dbReference>
<dbReference type="PROSITE" id="PS50097">
    <property type="entry name" value="BTB"/>
    <property type="match status" value="1"/>
</dbReference>
<sequence>MSDFWFNDGNIIIVCGSIGFRVHRGILAFKSVKFRDIFAAGDANSGHNEMAEGCMVVRLPEDEKDMLRLLGVVYSSQMYFKGLGEPKLTFDIMHSLLQLATRYRFEELRADIIELLLIMFPSDRTKYNPESPPNVSRTKLDSIFAVEFGVTYHIPAILPAACYEVAMLGMEELFNFVSPLTPPGGHSMTLSPQALRICVIQITAIHKARNTTATHLFAVMDFQSPAKRSRVEIDVTSSSRTTDQNSYAPFSRTTSEFWFDDGNIIVVCGNTGFRIYMGLLAFKSVVFKDMLAVGDTESGCNEISEGCVVVRLPDDESDMLRLLEALYSPRKYFKGESKMSFDIMNSLLKLSTKYLFEELRADLIDLLVIMFPSERKDYTSIPPPNVSRIHLDCILAVEFGVTYNIPEILPVACYEVAMLGMDVLFDTAGSLLTLPNGHPMELSHSALRTCVVFLDRWHGIAQEALHPDRLKWCLWAPFPDNCQSCGGPCEHERQIIEAHYRLFRSNVFRRCDDYSSRSVEWAPRMDHKEECSKCLNLLDDFDEDVKDYLWLKLPYGCGYKDWEDIKQAAV</sequence>
<dbReference type="Pfam" id="PF00651">
    <property type="entry name" value="BTB"/>
    <property type="match status" value="1"/>
</dbReference>
<organism evidence="2 3">
    <name type="scientific">Hericium alpestre</name>
    <dbReference type="NCBI Taxonomy" id="135208"/>
    <lineage>
        <taxon>Eukaryota</taxon>
        <taxon>Fungi</taxon>
        <taxon>Dikarya</taxon>
        <taxon>Basidiomycota</taxon>
        <taxon>Agaricomycotina</taxon>
        <taxon>Agaricomycetes</taxon>
        <taxon>Russulales</taxon>
        <taxon>Hericiaceae</taxon>
        <taxon>Hericium</taxon>
    </lineage>
</organism>
<accession>A0A4Z0A2I9</accession>
<dbReference type="Gene3D" id="3.30.710.10">
    <property type="entry name" value="Potassium Channel Kv1.1, Chain A"/>
    <property type="match status" value="2"/>
</dbReference>
<comment type="caution">
    <text evidence="2">The sequence shown here is derived from an EMBL/GenBank/DDBJ whole genome shotgun (WGS) entry which is preliminary data.</text>
</comment>
<dbReference type="SMART" id="SM00225">
    <property type="entry name" value="BTB"/>
    <property type="match status" value="2"/>
</dbReference>
<dbReference type="EMBL" id="SFCI01000418">
    <property type="protein sequence ID" value="TFY79928.1"/>
    <property type="molecule type" value="Genomic_DNA"/>
</dbReference>
<dbReference type="SUPFAM" id="SSF54695">
    <property type="entry name" value="POZ domain"/>
    <property type="match status" value="1"/>
</dbReference>
<protein>
    <recommendedName>
        <fullName evidence="1">BTB domain-containing protein</fullName>
    </recommendedName>
</protein>
<keyword evidence="3" id="KW-1185">Reference proteome</keyword>
<proteinExistence type="predicted"/>
<evidence type="ECO:0000313" key="3">
    <source>
        <dbReference type="Proteomes" id="UP000298061"/>
    </source>
</evidence>
<gene>
    <name evidence="2" type="ORF">EWM64_g4089</name>
</gene>
<evidence type="ECO:0000313" key="2">
    <source>
        <dbReference type="EMBL" id="TFY79928.1"/>
    </source>
</evidence>
<dbReference type="InterPro" id="IPR011333">
    <property type="entry name" value="SKP1/BTB/POZ_sf"/>
</dbReference>
<dbReference type="OrthoDB" id="3036049at2759"/>
<dbReference type="STRING" id="135208.A0A4Z0A2I9"/>
<name>A0A4Z0A2I9_9AGAM</name>
<reference evidence="2 3" key="1">
    <citation type="submission" date="2019-02" db="EMBL/GenBank/DDBJ databases">
        <title>Genome sequencing of the rare red list fungi Hericium alpestre (H. flagellum).</title>
        <authorList>
            <person name="Buettner E."/>
            <person name="Kellner H."/>
        </authorList>
    </citation>
    <scope>NUCLEOTIDE SEQUENCE [LARGE SCALE GENOMIC DNA]</scope>
    <source>
        <strain evidence="2 3">DSM 108284</strain>
    </source>
</reference>